<dbReference type="InterPro" id="IPR046348">
    <property type="entry name" value="SIS_dom_sf"/>
</dbReference>
<evidence type="ECO:0000256" key="2">
    <source>
        <dbReference type="ARBA" id="ARBA00023152"/>
    </source>
</evidence>
<dbReference type="GO" id="GO:0051156">
    <property type="term" value="P:glucose 6-phosphate metabolic process"/>
    <property type="evidence" value="ECO:0007669"/>
    <property type="project" value="TreeGrafter"/>
</dbReference>
<accession>A0A9W4X6C7</accession>
<evidence type="ECO:0000256" key="1">
    <source>
        <dbReference type="ARBA" id="ARBA00022432"/>
    </source>
</evidence>
<dbReference type="SUPFAM" id="SSF53697">
    <property type="entry name" value="SIS domain"/>
    <property type="match status" value="1"/>
</dbReference>
<evidence type="ECO:0000313" key="5">
    <source>
        <dbReference type="EMBL" id="CAI3936600.1"/>
    </source>
</evidence>
<dbReference type="Proteomes" id="UP001154255">
    <property type="component" value="Unassembled WGS sequence"/>
</dbReference>
<dbReference type="AlphaFoldDB" id="A0A9W4X6C7"/>
<evidence type="ECO:0000256" key="3">
    <source>
        <dbReference type="ARBA" id="ARBA00023235"/>
    </source>
</evidence>
<keyword evidence="2 4" id="KW-0324">Glycolysis</keyword>
<dbReference type="GO" id="GO:0005829">
    <property type="term" value="C:cytosol"/>
    <property type="evidence" value="ECO:0007669"/>
    <property type="project" value="TreeGrafter"/>
</dbReference>
<keyword evidence="8" id="KW-1185">Reference proteome</keyword>
<dbReference type="EC" id="5.3.1.9" evidence="4"/>
<dbReference type="GO" id="GO:0048029">
    <property type="term" value="F:monosaccharide binding"/>
    <property type="evidence" value="ECO:0007669"/>
    <property type="project" value="TreeGrafter"/>
</dbReference>
<keyword evidence="3 4" id="KW-0413">Isomerase</keyword>
<protein>
    <recommendedName>
        <fullName evidence="4">Glucose-6-phosphate isomerase</fullName>
        <ecNumber evidence="4">5.3.1.9</ecNumber>
    </recommendedName>
</protein>
<dbReference type="Pfam" id="PF00342">
    <property type="entry name" value="PGI"/>
    <property type="match status" value="1"/>
</dbReference>
<dbReference type="PROSITE" id="PS51463">
    <property type="entry name" value="P_GLUCOSE_ISOMERASE_3"/>
    <property type="match status" value="1"/>
</dbReference>
<evidence type="ECO:0000313" key="7">
    <source>
        <dbReference type="Proteomes" id="UP001154255"/>
    </source>
</evidence>
<comment type="pathway">
    <text evidence="4">Carbohydrate degradation; glycolysis; D-glyceraldehyde 3-phosphate and glycerone phosphate from D-glucose: step 2/4.</text>
</comment>
<name>A0A9W4X6C7_9PROT</name>
<dbReference type="GO" id="GO:0006096">
    <property type="term" value="P:glycolytic process"/>
    <property type="evidence" value="ECO:0007669"/>
    <property type="project" value="UniProtKB-KW"/>
</dbReference>
<dbReference type="PANTHER" id="PTHR11469:SF1">
    <property type="entry name" value="GLUCOSE-6-PHOSPHATE ISOMERASE"/>
    <property type="match status" value="1"/>
</dbReference>
<dbReference type="GO" id="GO:0004347">
    <property type="term" value="F:glucose-6-phosphate isomerase activity"/>
    <property type="evidence" value="ECO:0007669"/>
    <property type="project" value="UniProtKB-EC"/>
</dbReference>
<comment type="caution">
    <text evidence="5">The sequence shown here is derived from an EMBL/GenBank/DDBJ whole genome shotgun (WGS) entry which is preliminary data.</text>
</comment>
<evidence type="ECO:0000313" key="6">
    <source>
        <dbReference type="EMBL" id="CAI3946833.1"/>
    </source>
</evidence>
<gene>
    <name evidence="6" type="ORF">R53529_LOCUS1456</name>
    <name evidence="5" type="ORF">R53530_LOCUS977</name>
</gene>
<dbReference type="PANTHER" id="PTHR11469">
    <property type="entry name" value="GLUCOSE-6-PHOSPHATE ISOMERASE"/>
    <property type="match status" value="1"/>
</dbReference>
<dbReference type="NCBIfam" id="NF007080">
    <property type="entry name" value="PRK09533.1"/>
    <property type="match status" value="1"/>
</dbReference>
<reference evidence="5" key="1">
    <citation type="submission" date="2022-10" db="EMBL/GenBank/DDBJ databases">
        <authorList>
            <person name="Botero Cardona J."/>
        </authorList>
    </citation>
    <scope>NUCLEOTIDE SEQUENCE</scope>
    <source>
        <strain evidence="5">LMG 31819</strain>
        <strain evidence="6">R-53529</strain>
    </source>
</reference>
<keyword evidence="1 4" id="KW-0312">Gluconeogenesis</keyword>
<dbReference type="GO" id="GO:0097367">
    <property type="term" value="F:carbohydrate derivative binding"/>
    <property type="evidence" value="ECO:0007669"/>
    <property type="project" value="InterPro"/>
</dbReference>
<evidence type="ECO:0000256" key="4">
    <source>
        <dbReference type="RuleBase" id="RU000612"/>
    </source>
</evidence>
<dbReference type="PRINTS" id="PR00662">
    <property type="entry name" value="G6PISOMERASE"/>
</dbReference>
<comment type="similarity">
    <text evidence="4">Belongs to the GPI family.</text>
</comment>
<dbReference type="EMBL" id="CAMXCM010000002">
    <property type="protein sequence ID" value="CAI3936600.1"/>
    <property type="molecule type" value="Genomic_DNA"/>
</dbReference>
<dbReference type="Gene3D" id="3.40.50.10490">
    <property type="entry name" value="Glucose-6-phosphate isomerase like protein, domain 1"/>
    <property type="match status" value="3"/>
</dbReference>
<dbReference type="Proteomes" id="UP001154259">
    <property type="component" value="Unassembled WGS sequence"/>
</dbReference>
<dbReference type="InterPro" id="IPR001672">
    <property type="entry name" value="G6P_Isomerase"/>
</dbReference>
<evidence type="ECO:0000313" key="8">
    <source>
        <dbReference type="Proteomes" id="UP001154259"/>
    </source>
</evidence>
<proteinExistence type="inferred from homology"/>
<dbReference type="GO" id="GO:0006094">
    <property type="term" value="P:gluconeogenesis"/>
    <property type="evidence" value="ECO:0007669"/>
    <property type="project" value="UniProtKB-KW"/>
</dbReference>
<sequence>MQDGQLIQMQSALPADHEKAVQEGLNAWDKDGKVKKIWARDASVWTGNDESKWLGWLDIVDEQIGDLAALEAFQNEVKARGFTDILLLGMGGSSLGPEVLGEVFGHQAGFPTLHVLDSTDPQQVFTFQQKVNLGKTLFIVSSKSGGTLEPNILKAYFYNEAKKVVGDQVGSHFVTVTDPGSHMEDVAKQDGFWKIFYGKKDIGGRYSVLSNFGIIPAAAAGLPLKALLESAHKMEKVCAAESSLTENIGLQLGAIWGTAVAQFKRDKFTIVASPAINSLGAWLEQLLAESTGKIGTGIVPIDEETLTSPDHYGNDRLFIYLRLNGNVDAAQEKALEALKAAGHPVVTLNLHDKNQITQVFFQTEFATAVAGSFIGIDPFDQPDVEASKIETKKITNAYNDHGKLPEITPVVRDGNFEVYAGKVEVEKLRNVSSLTDALKTLFSQVQVGDYVGVLAYIERDLATRDWIQKIRLAIRDKKKVATAAEFGPRFLHSTGQAYKGGPKTGVFLQITVDDVSDLPVPAEKYTFGIVKEAQARGDFDVLSERDRRVIRIHVKGDMKSGLEALSKTILNAL</sequence>
<comment type="catalytic activity">
    <reaction evidence="4">
        <text>alpha-D-glucose 6-phosphate = beta-D-fructose 6-phosphate</text>
        <dbReference type="Rhea" id="RHEA:11816"/>
        <dbReference type="ChEBI" id="CHEBI:57634"/>
        <dbReference type="ChEBI" id="CHEBI:58225"/>
        <dbReference type="EC" id="5.3.1.9"/>
    </reaction>
</comment>
<organism evidence="5 7">
    <name type="scientific">Commensalibacter communis</name>
    <dbReference type="NCBI Taxonomy" id="2972786"/>
    <lineage>
        <taxon>Bacteria</taxon>
        <taxon>Pseudomonadati</taxon>
        <taxon>Pseudomonadota</taxon>
        <taxon>Alphaproteobacteria</taxon>
        <taxon>Acetobacterales</taxon>
        <taxon>Acetobacteraceae</taxon>
    </lineage>
</organism>
<dbReference type="EMBL" id="CAMXCS010000002">
    <property type="protein sequence ID" value="CAI3946833.1"/>
    <property type="molecule type" value="Genomic_DNA"/>
</dbReference>